<evidence type="ECO:0000313" key="2">
    <source>
        <dbReference type="Proteomes" id="UP001168877"/>
    </source>
</evidence>
<evidence type="ECO:0000313" key="1">
    <source>
        <dbReference type="EMBL" id="KAK0594337.1"/>
    </source>
</evidence>
<keyword evidence="2" id="KW-1185">Reference proteome</keyword>
<name>A0AA39SHF9_ACESA</name>
<dbReference type="EMBL" id="JAUESC010000068">
    <property type="protein sequence ID" value="KAK0594337.1"/>
    <property type="molecule type" value="Genomic_DNA"/>
</dbReference>
<accession>A0AA39SHF9</accession>
<comment type="caution">
    <text evidence="1">The sequence shown here is derived from an EMBL/GenBank/DDBJ whole genome shotgun (WGS) entry which is preliminary data.</text>
</comment>
<sequence>MEAYKLILSTSAKNGRKIRKNEVFSLVLRFRPWPCAHFGLGMGSRVHTLALAWASHVHTLGLAWAAVCTLWPWHGQPLCTLWPWHRQAMCTLWPWHGQAMCTLWPWHGLILALAVQHFGLGRVHTLAWHGQPCAHFGLGIGKPWHTLALAWASHVHTLALARADFGLGRATLASEKKKKKVSRNLLKFCMEAYKLILSTSAKNGSKIRNNEVFSLVLRFRPWPCAHFGLGMGSRVHTLALAWAAVCTLWPWHRQAMCTLWPWHGQAMCRLWPWHGLILALAVQRWLRKKKKKKFSRNLLKFCMEAYKLILSTSAKNGSKIRNNEVFSLSSKISALAVCTLWAWHGQPCAHFGLGMGSRVHTLALA</sequence>
<dbReference type="Proteomes" id="UP001168877">
    <property type="component" value="Unassembled WGS sequence"/>
</dbReference>
<protein>
    <submittedName>
        <fullName evidence="1">Uncharacterized protein</fullName>
    </submittedName>
</protein>
<reference evidence="1" key="1">
    <citation type="journal article" date="2022" name="Plant J.">
        <title>Strategies of tolerance reflected in two North American maple genomes.</title>
        <authorList>
            <person name="McEvoy S.L."/>
            <person name="Sezen U.U."/>
            <person name="Trouern-Trend A."/>
            <person name="McMahon S.M."/>
            <person name="Schaberg P.G."/>
            <person name="Yang J."/>
            <person name="Wegrzyn J.L."/>
            <person name="Swenson N.G."/>
        </authorList>
    </citation>
    <scope>NUCLEOTIDE SEQUENCE</scope>
    <source>
        <strain evidence="1">NS2018</strain>
    </source>
</reference>
<organism evidence="1 2">
    <name type="scientific">Acer saccharum</name>
    <name type="common">Sugar maple</name>
    <dbReference type="NCBI Taxonomy" id="4024"/>
    <lineage>
        <taxon>Eukaryota</taxon>
        <taxon>Viridiplantae</taxon>
        <taxon>Streptophyta</taxon>
        <taxon>Embryophyta</taxon>
        <taxon>Tracheophyta</taxon>
        <taxon>Spermatophyta</taxon>
        <taxon>Magnoliopsida</taxon>
        <taxon>eudicotyledons</taxon>
        <taxon>Gunneridae</taxon>
        <taxon>Pentapetalae</taxon>
        <taxon>rosids</taxon>
        <taxon>malvids</taxon>
        <taxon>Sapindales</taxon>
        <taxon>Sapindaceae</taxon>
        <taxon>Hippocastanoideae</taxon>
        <taxon>Acereae</taxon>
        <taxon>Acer</taxon>
    </lineage>
</organism>
<reference evidence="1" key="2">
    <citation type="submission" date="2023-06" db="EMBL/GenBank/DDBJ databases">
        <authorList>
            <person name="Swenson N.G."/>
            <person name="Wegrzyn J.L."/>
            <person name="Mcevoy S.L."/>
        </authorList>
    </citation>
    <scope>NUCLEOTIDE SEQUENCE</scope>
    <source>
        <strain evidence="1">NS2018</strain>
        <tissue evidence="1">Leaf</tissue>
    </source>
</reference>
<dbReference type="AlphaFoldDB" id="A0AA39SHF9"/>
<proteinExistence type="predicted"/>
<gene>
    <name evidence="1" type="ORF">LWI29_005308</name>
</gene>